<organism evidence="2 3">
    <name type="scientific">Marinospirillum insulare</name>
    <dbReference type="NCBI Taxonomy" id="217169"/>
    <lineage>
        <taxon>Bacteria</taxon>
        <taxon>Pseudomonadati</taxon>
        <taxon>Pseudomonadota</taxon>
        <taxon>Gammaproteobacteria</taxon>
        <taxon>Oceanospirillales</taxon>
        <taxon>Oceanospirillaceae</taxon>
        <taxon>Marinospirillum</taxon>
    </lineage>
</organism>
<keyword evidence="3" id="KW-1185">Reference proteome</keyword>
<name>A0ABQ5ZX27_9GAMM</name>
<accession>A0ABQ5ZX27</accession>
<dbReference type="RefSeq" id="WP_284305188.1">
    <property type="nucleotide sequence ID" value="NZ_BSOR01000025.1"/>
</dbReference>
<evidence type="ECO:0000313" key="3">
    <source>
        <dbReference type="Proteomes" id="UP001156682"/>
    </source>
</evidence>
<proteinExistence type="predicted"/>
<dbReference type="EMBL" id="BSOR01000025">
    <property type="protein sequence ID" value="GLR63992.1"/>
    <property type="molecule type" value="Genomic_DNA"/>
</dbReference>
<dbReference type="Gene3D" id="1.10.443.10">
    <property type="entry name" value="Intergrase catalytic core"/>
    <property type="match status" value="1"/>
</dbReference>
<keyword evidence="1" id="KW-0233">DNA recombination</keyword>
<evidence type="ECO:0000256" key="1">
    <source>
        <dbReference type="ARBA" id="ARBA00023172"/>
    </source>
</evidence>
<dbReference type="Proteomes" id="UP001156682">
    <property type="component" value="Unassembled WGS sequence"/>
</dbReference>
<dbReference type="InterPro" id="IPR013762">
    <property type="entry name" value="Integrase-like_cat_sf"/>
</dbReference>
<dbReference type="SUPFAM" id="SSF56349">
    <property type="entry name" value="DNA breaking-rejoining enzymes"/>
    <property type="match status" value="1"/>
</dbReference>
<comment type="caution">
    <text evidence="2">The sequence shown here is derived from an EMBL/GenBank/DDBJ whole genome shotgun (WGS) entry which is preliminary data.</text>
</comment>
<dbReference type="InterPro" id="IPR011010">
    <property type="entry name" value="DNA_brk_join_enz"/>
</dbReference>
<reference evidence="3" key="1">
    <citation type="journal article" date="2019" name="Int. J. Syst. Evol. Microbiol.">
        <title>The Global Catalogue of Microorganisms (GCM) 10K type strain sequencing project: providing services to taxonomists for standard genome sequencing and annotation.</title>
        <authorList>
            <consortium name="The Broad Institute Genomics Platform"/>
            <consortium name="The Broad Institute Genome Sequencing Center for Infectious Disease"/>
            <person name="Wu L."/>
            <person name="Ma J."/>
        </authorList>
    </citation>
    <scope>NUCLEOTIDE SEQUENCE [LARGE SCALE GENOMIC DNA]</scope>
    <source>
        <strain evidence="3">NBRC 100033</strain>
    </source>
</reference>
<sequence>MESLTELEFISIKQLIDSASGFYDEEQQAFLMAEIYGSRKLINRYETSYQLGLFLKFITGDNTLRFHHLRHSWATRAYSYIYPNEANSYLSSNSLNSSSWSEFIGEHECNYPLSSLITAIGHQSITSTLDSYIHCIAETHKDLVNLNDYQIKAIAYSYTLQVSQAVVRKRISRNSLVIISNHIPEPKIKLAKRPTNLDSNKHYKKAAEFNLQKIDQLLRRFSETQQGVSKLAYQLVVDEESLTSLLNQAAKVERLSGFEFYRAQLADPTSLIDENQISYPKVNFYNQENKRVTNLLNQLDVRINQFTQQQQQAVTEGIKVWQARFVPRLNETIIADRHELDNFLQMLEHLNLQLKPSIGSPSVPDNKLENLSSIPQAIEKTRTRKLNRVAVKVQLNDQVKNYQALNRVFFILSTHYRVIDLDQVIFK</sequence>
<evidence type="ECO:0008006" key="4">
    <source>
        <dbReference type="Google" id="ProtNLM"/>
    </source>
</evidence>
<protein>
    <recommendedName>
        <fullName evidence="4">Phage integrase family protein</fullName>
    </recommendedName>
</protein>
<gene>
    <name evidence="2" type="ORF">GCM10007878_14300</name>
</gene>
<evidence type="ECO:0000313" key="2">
    <source>
        <dbReference type="EMBL" id="GLR63992.1"/>
    </source>
</evidence>